<proteinExistence type="predicted"/>
<dbReference type="PhylomeDB" id="E9HXJ4"/>
<evidence type="ECO:0000313" key="2">
    <source>
        <dbReference type="Proteomes" id="UP000000305"/>
    </source>
</evidence>
<organism evidence="1 2">
    <name type="scientific">Daphnia pulex</name>
    <name type="common">Water flea</name>
    <dbReference type="NCBI Taxonomy" id="6669"/>
    <lineage>
        <taxon>Eukaryota</taxon>
        <taxon>Metazoa</taxon>
        <taxon>Ecdysozoa</taxon>
        <taxon>Arthropoda</taxon>
        <taxon>Crustacea</taxon>
        <taxon>Branchiopoda</taxon>
        <taxon>Diplostraca</taxon>
        <taxon>Cladocera</taxon>
        <taxon>Anomopoda</taxon>
        <taxon>Daphniidae</taxon>
        <taxon>Daphnia</taxon>
    </lineage>
</organism>
<dbReference type="AlphaFoldDB" id="E9HXJ4"/>
<dbReference type="Proteomes" id="UP000000305">
    <property type="component" value="Unassembled WGS sequence"/>
</dbReference>
<dbReference type="HOGENOM" id="CLU_980950_0_0_1"/>
<dbReference type="OrthoDB" id="10001438at2759"/>
<dbReference type="EMBL" id="GL733045">
    <property type="protein sequence ID" value="EFX63539.1"/>
    <property type="molecule type" value="Genomic_DNA"/>
</dbReference>
<keyword evidence="2" id="KW-1185">Reference proteome</keyword>
<name>E9HXJ4_DAPPU</name>
<gene>
    <name evidence="1" type="ORF">DAPPUDRAFT_119127</name>
</gene>
<accession>E9HXJ4</accession>
<protein>
    <submittedName>
        <fullName evidence="1">Uncharacterized protein</fullName>
    </submittedName>
</protein>
<dbReference type="InParanoid" id="E9HXJ4"/>
<evidence type="ECO:0000313" key="1">
    <source>
        <dbReference type="EMBL" id="EFX63539.1"/>
    </source>
</evidence>
<dbReference type="KEGG" id="dpx:DAPPUDRAFT_119127"/>
<sequence length="284" mass="33318">MGETSRFKCDFSLFYLGARRAIIIFLDAPPDYQTTLSQTVRIFAFNLKEFPGRPAQDFVMTSDTDLWPLRKEHFLPRPNSDIVLLHSECCTPFSINNRSYPMYPMSNIGATVSTWRQIMNDNHKIAFNSDSILNYLGDVFGEQVRRPLVVGEEGWYMDQRMISIRLLEWMTKHGNSSVYRVSDHGFSRFDRIAWNVGDLLPESFARQFDAHLPEKMFLSSQWKRNIQPLLLLMYGKHSWEARWCTMLYKTAENSFERWAFTVYAPEVKEPLIDDHTHCSLTEQE</sequence>
<dbReference type="eggNOG" id="ENOG502SABF">
    <property type="taxonomic scope" value="Eukaryota"/>
</dbReference>
<reference evidence="1 2" key="1">
    <citation type="journal article" date="2011" name="Science">
        <title>The ecoresponsive genome of Daphnia pulex.</title>
        <authorList>
            <person name="Colbourne J.K."/>
            <person name="Pfrender M.E."/>
            <person name="Gilbert D."/>
            <person name="Thomas W.K."/>
            <person name="Tucker A."/>
            <person name="Oakley T.H."/>
            <person name="Tokishita S."/>
            <person name="Aerts A."/>
            <person name="Arnold G.J."/>
            <person name="Basu M.K."/>
            <person name="Bauer D.J."/>
            <person name="Caceres C.E."/>
            <person name="Carmel L."/>
            <person name="Casola C."/>
            <person name="Choi J.H."/>
            <person name="Detter J.C."/>
            <person name="Dong Q."/>
            <person name="Dusheyko S."/>
            <person name="Eads B.D."/>
            <person name="Frohlich T."/>
            <person name="Geiler-Samerotte K.A."/>
            <person name="Gerlach D."/>
            <person name="Hatcher P."/>
            <person name="Jogdeo S."/>
            <person name="Krijgsveld J."/>
            <person name="Kriventseva E.V."/>
            <person name="Kultz D."/>
            <person name="Laforsch C."/>
            <person name="Lindquist E."/>
            <person name="Lopez J."/>
            <person name="Manak J.R."/>
            <person name="Muller J."/>
            <person name="Pangilinan J."/>
            <person name="Patwardhan R.P."/>
            <person name="Pitluck S."/>
            <person name="Pritham E.J."/>
            <person name="Rechtsteiner A."/>
            <person name="Rho M."/>
            <person name="Rogozin I.B."/>
            <person name="Sakarya O."/>
            <person name="Salamov A."/>
            <person name="Schaack S."/>
            <person name="Shapiro H."/>
            <person name="Shiga Y."/>
            <person name="Skalitzky C."/>
            <person name="Smith Z."/>
            <person name="Souvorov A."/>
            <person name="Sung W."/>
            <person name="Tang Z."/>
            <person name="Tsuchiya D."/>
            <person name="Tu H."/>
            <person name="Vos H."/>
            <person name="Wang M."/>
            <person name="Wolf Y.I."/>
            <person name="Yamagata H."/>
            <person name="Yamada T."/>
            <person name="Ye Y."/>
            <person name="Shaw J.R."/>
            <person name="Andrews J."/>
            <person name="Crease T.J."/>
            <person name="Tang H."/>
            <person name="Lucas S.M."/>
            <person name="Robertson H.M."/>
            <person name="Bork P."/>
            <person name="Koonin E.V."/>
            <person name="Zdobnov E.M."/>
            <person name="Grigoriev I.V."/>
            <person name="Lynch M."/>
            <person name="Boore J.L."/>
        </authorList>
    </citation>
    <scope>NUCLEOTIDE SEQUENCE [LARGE SCALE GENOMIC DNA]</scope>
</reference>